<dbReference type="Gene3D" id="1.10.3860.10">
    <property type="entry name" value="Sodium:dicarboxylate symporter"/>
    <property type="match status" value="1"/>
</dbReference>
<keyword evidence="4 7" id="KW-0812">Transmembrane</keyword>
<evidence type="ECO:0000313" key="8">
    <source>
        <dbReference type="EMBL" id="ETV99076.1"/>
    </source>
</evidence>
<feature type="transmembrane region" description="Helical" evidence="7">
    <location>
        <begin position="204"/>
        <end position="224"/>
    </location>
</feature>
<feature type="transmembrane region" description="Helical" evidence="7">
    <location>
        <begin position="96"/>
        <end position="118"/>
    </location>
</feature>
<organism evidence="8">
    <name type="scientific">Aphanomyces invadans</name>
    <dbReference type="NCBI Taxonomy" id="157072"/>
    <lineage>
        <taxon>Eukaryota</taxon>
        <taxon>Sar</taxon>
        <taxon>Stramenopiles</taxon>
        <taxon>Oomycota</taxon>
        <taxon>Saprolegniomycetes</taxon>
        <taxon>Saprolegniales</taxon>
        <taxon>Verrucalvaceae</taxon>
        <taxon>Aphanomyces</taxon>
    </lineage>
</organism>
<dbReference type="InterPro" id="IPR001991">
    <property type="entry name" value="Na-dicarboxylate_symporter"/>
</dbReference>
<dbReference type="OrthoDB" id="5877963at2759"/>
<feature type="transmembrane region" description="Helical" evidence="7">
    <location>
        <begin position="64"/>
        <end position="84"/>
    </location>
</feature>
<dbReference type="GO" id="GO:0015293">
    <property type="term" value="F:symporter activity"/>
    <property type="evidence" value="ECO:0007669"/>
    <property type="project" value="UniProtKB-UniRule"/>
</dbReference>
<evidence type="ECO:0000256" key="2">
    <source>
        <dbReference type="ARBA" id="ARBA00022448"/>
    </source>
</evidence>
<evidence type="ECO:0000256" key="1">
    <source>
        <dbReference type="ARBA" id="ARBA00004651"/>
    </source>
</evidence>
<keyword evidence="7" id="KW-0769">Symport</keyword>
<dbReference type="PRINTS" id="PR00173">
    <property type="entry name" value="EDTRNSPORT"/>
</dbReference>
<accession>A0A024TZJ9</accession>
<dbReference type="InterPro" id="IPR036458">
    <property type="entry name" value="Na:dicarbo_symporter_sf"/>
</dbReference>
<evidence type="ECO:0000256" key="4">
    <source>
        <dbReference type="ARBA" id="ARBA00022692"/>
    </source>
</evidence>
<gene>
    <name evidence="8" type="ORF">H310_08505</name>
</gene>
<name>A0A024TZJ9_9STRA</name>
<sequence>MVVHVNADAAVVHHHKPKTLTRKVLTSLTFWIIVGTIMGIILGSQAPDFSKKAAPTANLFLRPVQFIVFPLVFSTLVVGIAGNGDLKALGRVALKAFIYFEVVTTVALVVGLLAVNVVKPGDNGFKKVSNPNVTTADKFTYGIWINHLTPKTWGEMMGGSGSSELLQVLVASVVFGCATALAEPKSKQMILDIADAVMWVMFKFVDIVIWTAPIGVCFSIAAAIANNGGLSVLSSLGMLVVTLYLTLVVFIIVIFGPILWVVKLSPIEFLRGMKEPLIIAYTTATSEAALPKVFEALEEFGVAPHITSFVVPFGYSFNLDGSTLYLTLASIFCAQAAGVEKSIGEQITMVLMLMISSKGVAGVRSASIIVIAATLDQFSIPAWTVGLLLGADWFMDMARTFTNVLGNCLAAVVMAKLEGEFRKPGWQTQLHTGHNVQGDDDDDAKIGTLEEELIPGHEFLSTK</sequence>
<comment type="subcellular location">
    <subcellularLocation>
        <location evidence="1">Cell membrane</location>
        <topology evidence="1">Multi-pass membrane protein</topology>
    </subcellularLocation>
    <subcellularLocation>
        <location evidence="7">Membrane</location>
        <topology evidence="7">Multi-pass membrane protein</topology>
    </subcellularLocation>
</comment>
<feature type="transmembrane region" description="Helical" evidence="7">
    <location>
        <begin position="24"/>
        <end position="44"/>
    </location>
</feature>
<dbReference type="eggNOG" id="KOG3787">
    <property type="taxonomic scope" value="Eukaryota"/>
</dbReference>
<dbReference type="AlphaFoldDB" id="A0A024TZJ9"/>
<reference evidence="8" key="1">
    <citation type="submission" date="2013-12" db="EMBL/GenBank/DDBJ databases">
        <title>The Genome Sequence of Aphanomyces invadans NJM9701.</title>
        <authorList>
            <consortium name="The Broad Institute Genomics Platform"/>
            <person name="Russ C."/>
            <person name="Tyler B."/>
            <person name="van West P."/>
            <person name="Dieguez-Uribeondo J."/>
            <person name="Young S.K."/>
            <person name="Zeng Q."/>
            <person name="Gargeya S."/>
            <person name="Fitzgerald M."/>
            <person name="Abouelleil A."/>
            <person name="Alvarado L."/>
            <person name="Chapman S.B."/>
            <person name="Gainer-Dewar J."/>
            <person name="Goldberg J."/>
            <person name="Griggs A."/>
            <person name="Gujja S."/>
            <person name="Hansen M."/>
            <person name="Howarth C."/>
            <person name="Imamovic A."/>
            <person name="Ireland A."/>
            <person name="Larimer J."/>
            <person name="McCowan C."/>
            <person name="Murphy C."/>
            <person name="Pearson M."/>
            <person name="Poon T.W."/>
            <person name="Priest M."/>
            <person name="Roberts A."/>
            <person name="Saif S."/>
            <person name="Shea T."/>
            <person name="Sykes S."/>
            <person name="Wortman J."/>
            <person name="Nusbaum C."/>
            <person name="Birren B."/>
        </authorList>
    </citation>
    <scope>NUCLEOTIDE SEQUENCE [LARGE SCALE GENOMIC DNA]</scope>
    <source>
        <strain evidence="8">NJM9701</strain>
    </source>
</reference>
<keyword evidence="6 7" id="KW-0472">Membrane</keyword>
<evidence type="ECO:0000256" key="7">
    <source>
        <dbReference type="RuleBase" id="RU361216"/>
    </source>
</evidence>
<dbReference type="EMBL" id="KI913968">
    <property type="protein sequence ID" value="ETV99076.1"/>
    <property type="molecule type" value="Genomic_DNA"/>
</dbReference>
<evidence type="ECO:0000256" key="5">
    <source>
        <dbReference type="ARBA" id="ARBA00022989"/>
    </source>
</evidence>
<proteinExistence type="inferred from homology"/>
<dbReference type="PANTHER" id="PTHR42865">
    <property type="entry name" value="PROTON/GLUTAMATE-ASPARTATE SYMPORTER"/>
    <property type="match status" value="1"/>
</dbReference>
<feature type="transmembrane region" description="Helical" evidence="7">
    <location>
        <begin position="165"/>
        <end position="183"/>
    </location>
</feature>
<dbReference type="STRING" id="157072.A0A024TZJ9"/>
<comment type="similarity">
    <text evidence="7">Belongs to the dicarboxylate/amino acid:cation symporter (DAACS) (TC 2.A.23) family.</text>
</comment>
<dbReference type="RefSeq" id="XP_008872504.1">
    <property type="nucleotide sequence ID" value="XM_008874282.1"/>
</dbReference>
<dbReference type="GO" id="GO:0005886">
    <property type="term" value="C:plasma membrane"/>
    <property type="evidence" value="ECO:0007669"/>
    <property type="project" value="UniProtKB-SubCell"/>
</dbReference>
<protein>
    <recommendedName>
        <fullName evidence="7">Amino acid transporter</fullName>
    </recommendedName>
</protein>
<keyword evidence="2 7" id="KW-0813">Transport</keyword>
<evidence type="ECO:0000256" key="3">
    <source>
        <dbReference type="ARBA" id="ARBA00022475"/>
    </source>
</evidence>
<dbReference type="PANTHER" id="PTHR42865:SF7">
    <property type="entry name" value="PROTON_GLUTAMATE-ASPARTATE SYMPORTER"/>
    <property type="match status" value="1"/>
</dbReference>
<dbReference type="VEuPathDB" id="FungiDB:H310_08505"/>
<dbReference type="GeneID" id="20085555"/>
<evidence type="ECO:0000256" key="6">
    <source>
        <dbReference type="ARBA" id="ARBA00023136"/>
    </source>
</evidence>
<keyword evidence="3" id="KW-1003">Cell membrane</keyword>
<dbReference type="Pfam" id="PF00375">
    <property type="entry name" value="SDF"/>
    <property type="match status" value="1"/>
</dbReference>
<feature type="transmembrane region" description="Helical" evidence="7">
    <location>
        <begin position="236"/>
        <end position="262"/>
    </location>
</feature>
<dbReference type="SUPFAM" id="SSF118215">
    <property type="entry name" value="Proton glutamate symport protein"/>
    <property type="match status" value="1"/>
</dbReference>
<keyword evidence="5 7" id="KW-1133">Transmembrane helix</keyword>